<reference evidence="2 3" key="1">
    <citation type="submission" date="2023-08" db="EMBL/GenBank/DDBJ databases">
        <title>Bioegradation of LLDPE and BLDPE plastic by marine bacteria from coast plastic debris.</title>
        <authorList>
            <person name="Rong Z."/>
        </authorList>
    </citation>
    <scope>NUCLEOTIDE SEQUENCE [LARGE SCALE GENOMIC DNA]</scope>
    <source>
        <strain evidence="2 3">Z-2</strain>
    </source>
</reference>
<evidence type="ECO:0000313" key="2">
    <source>
        <dbReference type="EMBL" id="MDS1115609.1"/>
    </source>
</evidence>
<dbReference type="Gene3D" id="3.40.50.300">
    <property type="entry name" value="P-loop containing nucleotide triphosphate hydrolases"/>
    <property type="match status" value="1"/>
</dbReference>
<sequence>MTVHGTYADIAGLFAGTLPASPEPDYLTRLDGHGLLYGEAVNSVFGEPEGGKTWLSLAAIAEELRSPAGRGLFLDLDHNGVRSVANRLVGLGAPRQVLADPQRFRYAEPEGANEVMAVVADCDEWRPTIVVIDSVGELVPLFRGDSNSSDDYTRVHRQVATRLAKLGACVVLIDHVSKSTESQRYGATGTGAKRRAIDGAALRVRIRSPFTPGRGGSAVITVNKDRHGGVREHAHLDEGSKEPTAGIFEMGVGDGSSIAWKLRAPLAGERLSESAPLADVTALAALDPQPETVRDVKERMGWGSNRANAALKGLRAGEHLTIPVPEEQERNTERAADTSCSPFLDPYTQEQRNTPDQQEQETVPHPFPAAPTEPQVLGDVTENTPGLTPRVLEILGKAHQR</sequence>
<feature type="compositionally biased region" description="Basic and acidic residues" evidence="1">
    <location>
        <begin position="327"/>
        <end position="336"/>
    </location>
</feature>
<feature type="region of interest" description="Disordered" evidence="1">
    <location>
        <begin position="323"/>
        <end position="389"/>
    </location>
</feature>
<evidence type="ECO:0000256" key="1">
    <source>
        <dbReference type="SAM" id="MobiDB-lite"/>
    </source>
</evidence>
<dbReference type="SUPFAM" id="SSF52540">
    <property type="entry name" value="P-loop containing nucleoside triphosphate hydrolases"/>
    <property type="match status" value="1"/>
</dbReference>
<protein>
    <submittedName>
        <fullName evidence="2">AAA family ATPase</fullName>
    </submittedName>
</protein>
<keyword evidence="3" id="KW-1185">Reference proteome</keyword>
<gene>
    <name evidence="2" type="ORF">RD149_17805</name>
</gene>
<dbReference type="Pfam" id="PF13481">
    <property type="entry name" value="AAA_25"/>
    <property type="match status" value="1"/>
</dbReference>
<organism evidence="2 3">
    <name type="scientific">Gordonia westfalica</name>
    <dbReference type="NCBI Taxonomy" id="158898"/>
    <lineage>
        <taxon>Bacteria</taxon>
        <taxon>Bacillati</taxon>
        <taxon>Actinomycetota</taxon>
        <taxon>Actinomycetes</taxon>
        <taxon>Mycobacteriales</taxon>
        <taxon>Gordoniaceae</taxon>
        <taxon>Gordonia</taxon>
    </lineage>
</organism>
<dbReference type="EMBL" id="JAVLUS010000015">
    <property type="protein sequence ID" value="MDS1115609.1"/>
    <property type="molecule type" value="Genomic_DNA"/>
</dbReference>
<dbReference type="Proteomes" id="UP001265083">
    <property type="component" value="Unassembled WGS sequence"/>
</dbReference>
<evidence type="ECO:0000313" key="3">
    <source>
        <dbReference type="Proteomes" id="UP001265083"/>
    </source>
</evidence>
<dbReference type="RefSeq" id="WP_310951523.1">
    <property type="nucleotide sequence ID" value="NZ_JAVLUS010000015.1"/>
</dbReference>
<proteinExistence type="predicted"/>
<accession>A0ABU2GXB3</accession>
<comment type="caution">
    <text evidence="2">The sequence shown here is derived from an EMBL/GenBank/DDBJ whole genome shotgun (WGS) entry which is preliminary data.</text>
</comment>
<name>A0ABU2GXB3_9ACTN</name>
<feature type="compositionally biased region" description="Polar residues" evidence="1">
    <location>
        <begin position="348"/>
        <end position="361"/>
    </location>
</feature>
<dbReference type="InterPro" id="IPR027417">
    <property type="entry name" value="P-loop_NTPase"/>
</dbReference>